<dbReference type="PANTHER" id="PTHR21532">
    <property type="entry name" value="PHOSPHODIESTERASE HL"/>
    <property type="match status" value="1"/>
</dbReference>
<evidence type="ECO:0000256" key="3">
    <source>
        <dbReference type="ARBA" id="ARBA00007460"/>
    </source>
</evidence>
<evidence type="ECO:0000256" key="11">
    <source>
        <dbReference type="SAM" id="MobiDB-lite"/>
    </source>
</evidence>
<comment type="similarity">
    <text evidence="3">Belongs to the CFAP36 family.</text>
</comment>
<evidence type="ECO:0000256" key="2">
    <source>
        <dbReference type="ARBA" id="ARBA00004496"/>
    </source>
</evidence>
<dbReference type="GO" id="GO:0097546">
    <property type="term" value="C:ciliary base"/>
    <property type="evidence" value="ECO:0007669"/>
    <property type="project" value="TreeGrafter"/>
</dbReference>
<name>A0A0N5BC81_STREA</name>
<feature type="compositionally biased region" description="Basic and acidic residues" evidence="11">
    <location>
        <begin position="262"/>
        <end position="273"/>
    </location>
</feature>
<evidence type="ECO:0000313" key="14">
    <source>
        <dbReference type="WBParaSite" id="SPAL_0000362800.1"/>
    </source>
</evidence>
<sequence>MFNRAKEKEAEKAKSITVSREIVCKFLLFLNSSYWKIPIDTFIEQQSILFDNRNVEENTLIQIHKEYITMVDVLIEAFCDDLNISLRELVSSLDAINKTVPIALEEEISLEPVIAAQDFDVFVSMMKRKNLEIKLQTIHILEIMAGSLPAILKLDEDFENEVKNIFTNTSETERYILISIMQKSREEFEKEQELRTEFEKQIEAAIKASLENQYKAVENENNFKIEDQEIVKTLSIQEKKNNNKEGNGKVKSRSNSVTPKRAGSEKRRKEVGEAKTPATPKTSPIDCEPKIDLKPGDDRYMFRNLLKTPNGVDEAKIKEREEYLKEQRDKLIQKKKKEREEKLKKIEKESPDRPKTASAAKRAMAGNMKNTSTSREVLEARKAIYDKLKTEIINQ</sequence>
<dbReference type="WBParaSite" id="SPAL_0000362800.1">
    <property type="protein sequence ID" value="SPAL_0000362800.1"/>
    <property type="gene ID" value="SPAL_0000362800"/>
</dbReference>
<evidence type="ECO:0000256" key="7">
    <source>
        <dbReference type="ARBA" id="ARBA00023069"/>
    </source>
</evidence>
<evidence type="ECO:0000259" key="12">
    <source>
        <dbReference type="Pfam" id="PF11527"/>
    </source>
</evidence>
<organism evidence="13 14">
    <name type="scientific">Strongyloides papillosus</name>
    <name type="common">Intestinal threadworm</name>
    <dbReference type="NCBI Taxonomy" id="174720"/>
    <lineage>
        <taxon>Eukaryota</taxon>
        <taxon>Metazoa</taxon>
        <taxon>Ecdysozoa</taxon>
        <taxon>Nematoda</taxon>
        <taxon>Chromadorea</taxon>
        <taxon>Rhabditida</taxon>
        <taxon>Tylenchina</taxon>
        <taxon>Panagrolaimomorpha</taxon>
        <taxon>Strongyloidoidea</taxon>
        <taxon>Strongyloididae</taxon>
        <taxon>Strongyloides</taxon>
    </lineage>
</organism>
<evidence type="ECO:0000256" key="9">
    <source>
        <dbReference type="ARBA" id="ARBA00031593"/>
    </source>
</evidence>
<feature type="region of interest" description="Disordered" evidence="11">
    <location>
        <begin position="334"/>
        <end position="374"/>
    </location>
</feature>
<evidence type="ECO:0000256" key="5">
    <source>
        <dbReference type="ARBA" id="ARBA00022490"/>
    </source>
</evidence>
<comment type="subcellular location">
    <subcellularLocation>
        <location evidence="1">Cell projection</location>
        <location evidence="1">Cilium</location>
    </subcellularLocation>
    <subcellularLocation>
        <location evidence="2">Cytoplasm</location>
    </subcellularLocation>
</comment>
<feature type="compositionally biased region" description="Basic and acidic residues" evidence="11">
    <location>
        <begin position="334"/>
        <end position="355"/>
    </location>
</feature>
<dbReference type="Gene3D" id="1.20.1520.10">
    <property type="entry name" value="ADP-ribosylation factor-like 2-binding protein, domain"/>
    <property type="match status" value="1"/>
</dbReference>
<feature type="compositionally biased region" description="Basic and acidic residues" evidence="11">
    <location>
        <begin position="237"/>
        <end position="248"/>
    </location>
</feature>
<dbReference type="AlphaFoldDB" id="A0A0N5BC81"/>
<dbReference type="InterPro" id="IPR023379">
    <property type="entry name" value="BART_dom"/>
</dbReference>
<reference evidence="14" key="1">
    <citation type="submission" date="2017-02" db="UniProtKB">
        <authorList>
            <consortium name="WormBaseParasite"/>
        </authorList>
    </citation>
    <scope>IDENTIFICATION</scope>
</reference>
<dbReference type="Proteomes" id="UP000046392">
    <property type="component" value="Unplaced"/>
</dbReference>
<feature type="coiled-coil region" evidence="10">
    <location>
        <begin position="181"/>
        <end position="227"/>
    </location>
</feature>
<keyword evidence="7" id="KW-0969">Cilium</keyword>
<dbReference type="InterPro" id="IPR038888">
    <property type="entry name" value="CFAP36"/>
</dbReference>
<dbReference type="GO" id="GO:0005930">
    <property type="term" value="C:axoneme"/>
    <property type="evidence" value="ECO:0007669"/>
    <property type="project" value="TreeGrafter"/>
</dbReference>
<keyword evidence="13" id="KW-1185">Reference proteome</keyword>
<evidence type="ECO:0000256" key="8">
    <source>
        <dbReference type="ARBA" id="ARBA00023273"/>
    </source>
</evidence>
<feature type="region of interest" description="Disordered" evidence="11">
    <location>
        <begin position="236"/>
        <end position="292"/>
    </location>
</feature>
<keyword evidence="6 10" id="KW-0175">Coiled coil</keyword>
<evidence type="ECO:0000256" key="4">
    <source>
        <dbReference type="ARBA" id="ARBA00021815"/>
    </source>
</evidence>
<dbReference type="InterPro" id="IPR042541">
    <property type="entry name" value="BART_sf"/>
</dbReference>
<protein>
    <recommendedName>
        <fullName evidence="4">Cilia- and flagella-associated protein 36</fullName>
    </recommendedName>
    <alternativeName>
        <fullName evidence="9">Coiled-coil domain-containing protein 104</fullName>
    </alternativeName>
</protein>
<evidence type="ECO:0000313" key="13">
    <source>
        <dbReference type="Proteomes" id="UP000046392"/>
    </source>
</evidence>
<keyword evidence="5" id="KW-0963">Cytoplasm</keyword>
<keyword evidence="8" id="KW-0966">Cell projection</keyword>
<evidence type="ECO:0000256" key="6">
    <source>
        <dbReference type="ARBA" id="ARBA00023054"/>
    </source>
</evidence>
<accession>A0A0N5BC81</accession>
<dbReference type="STRING" id="174720.A0A0N5BC81"/>
<proteinExistence type="inferred from homology"/>
<dbReference type="Pfam" id="PF11527">
    <property type="entry name" value="ARL2_Bind_BART"/>
    <property type="match status" value="1"/>
</dbReference>
<feature type="domain" description="BART" evidence="12">
    <location>
        <begin position="20"/>
        <end position="134"/>
    </location>
</feature>
<evidence type="ECO:0000256" key="10">
    <source>
        <dbReference type="SAM" id="Coils"/>
    </source>
</evidence>
<dbReference type="PANTHER" id="PTHR21532:SF0">
    <property type="entry name" value="CILIA- AND FLAGELLA-ASSOCIATED PROTEIN 36"/>
    <property type="match status" value="1"/>
</dbReference>
<evidence type="ECO:0000256" key="1">
    <source>
        <dbReference type="ARBA" id="ARBA00004138"/>
    </source>
</evidence>